<dbReference type="KEGG" id="psim:KR76_01955"/>
<gene>
    <name evidence="1" type="ORF">KR76_01955</name>
</gene>
<dbReference type="RefSeq" id="WP_038676246.1">
    <property type="nucleotide sequence ID" value="NZ_BJMC01000025.1"/>
</dbReference>
<organism evidence="1 2">
    <name type="scientific">Nocardioides simplex</name>
    <name type="common">Arthrobacter simplex</name>
    <dbReference type="NCBI Taxonomy" id="2045"/>
    <lineage>
        <taxon>Bacteria</taxon>
        <taxon>Bacillati</taxon>
        <taxon>Actinomycetota</taxon>
        <taxon>Actinomycetes</taxon>
        <taxon>Propionibacteriales</taxon>
        <taxon>Nocardioidaceae</taxon>
        <taxon>Pimelobacter</taxon>
    </lineage>
</organism>
<accession>A0A0A1DKD8</accession>
<reference evidence="1 2" key="1">
    <citation type="journal article" date="2015" name="Genome Announc.">
        <title>Complete Genome Sequence of Steroid-Transforming Nocardioides simplex VKM Ac-2033D.</title>
        <authorList>
            <person name="Shtratnikova V.Y."/>
            <person name="Schelkunov M.I."/>
            <person name="Pekov Y.A."/>
            <person name="Fokina V.V."/>
            <person name="Logacheva M.D."/>
            <person name="Sokolov S.L."/>
            <person name="Bragin E.Y."/>
            <person name="Ashapkin V.V."/>
            <person name="Donova M.V."/>
        </authorList>
    </citation>
    <scope>NUCLEOTIDE SEQUENCE [LARGE SCALE GENOMIC DNA]</scope>
    <source>
        <strain evidence="1 2">VKM Ac-2033D</strain>
    </source>
</reference>
<evidence type="ECO:0000313" key="2">
    <source>
        <dbReference type="Proteomes" id="UP000030300"/>
    </source>
</evidence>
<protein>
    <submittedName>
        <fullName evidence="1">Uncharacterized protein</fullName>
    </submittedName>
</protein>
<dbReference type="HOGENOM" id="CLU_2024313_0_0_11"/>
<dbReference type="EMBL" id="CP009896">
    <property type="protein sequence ID" value="AIY15840.1"/>
    <property type="molecule type" value="Genomic_DNA"/>
</dbReference>
<dbReference type="OrthoDB" id="4233886at2"/>
<keyword evidence="2" id="KW-1185">Reference proteome</keyword>
<dbReference type="GeneID" id="96607748"/>
<proteinExistence type="predicted"/>
<sequence length="122" mass="13451">MNNPASAPIPGYTGSADDELQQYWLDVAWRQLQREDRGLVGRIEAGQIDATTVADVVTAAARRVLRNPEGRESESGSIDDYQEAWKKADATEDIYFTAAELRRLQSADAAVLNGWSGSIKYC</sequence>
<dbReference type="STRING" id="2045.KR76_01955"/>
<name>A0A0A1DKD8_NOCSI</name>
<dbReference type="Proteomes" id="UP000030300">
    <property type="component" value="Chromosome"/>
</dbReference>
<dbReference type="AlphaFoldDB" id="A0A0A1DKD8"/>
<evidence type="ECO:0000313" key="1">
    <source>
        <dbReference type="EMBL" id="AIY15840.1"/>
    </source>
</evidence>